<dbReference type="Gene3D" id="3.40.50.10320">
    <property type="entry name" value="LmbE-like"/>
    <property type="match status" value="1"/>
</dbReference>
<dbReference type="Pfam" id="PF02585">
    <property type="entry name" value="PIG-L"/>
    <property type="match status" value="1"/>
</dbReference>
<dbReference type="InterPro" id="IPR003737">
    <property type="entry name" value="GlcNAc_PI_deacetylase-related"/>
</dbReference>
<gene>
    <name evidence="1" type="primary">bshB1</name>
    <name evidence="1" type="ORF">J8C06_11800</name>
</gene>
<organism evidence="1 2">
    <name type="scientific">Chloracidobacterium validum</name>
    <dbReference type="NCBI Taxonomy" id="2821543"/>
    <lineage>
        <taxon>Bacteria</taxon>
        <taxon>Pseudomonadati</taxon>
        <taxon>Acidobacteriota</taxon>
        <taxon>Terriglobia</taxon>
        <taxon>Terriglobales</taxon>
        <taxon>Acidobacteriaceae</taxon>
        <taxon>Chloracidobacterium</taxon>
    </lineage>
</organism>
<dbReference type="PANTHER" id="PTHR12993">
    <property type="entry name" value="N-ACETYLGLUCOSAMINYL-PHOSPHATIDYLINOSITOL DE-N-ACETYLASE-RELATED"/>
    <property type="match status" value="1"/>
</dbReference>
<dbReference type="PANTHER" id="PTHR12993:SF30">
    <property type="entry name" value="N-ACETYL-ALPHA-D-GLUCOSAMINYL L-MALATE DEACETYLASE 1"/>
    <property type="match status" value="1"/>
</dbReference>
<protein>
    <submittedName>
        <fullName evidence="1">Bacillithiol biosynthesis deacetylase BshB1</fullName>
    </submittedName>
</protein>
<evidence type="ECO:0000313" key="2">
    <source>
        <dbReference type="Proteomes" id="UP000676506"/>
    </source>
</evidence>
<accession>A0ABX8BCQ1</accession>
<dbReference type="Proteomes" id="UP000676506">
    <property type="component" value="Chromosome 2"/>
</dbReference>
<dbReference type="RefSeq" id="WP_211430360.1">
    <property type="nucleotide sequence ID" value="NZ_CP072649.1"/>
</dbReference>
<dbReference type="InterPro" id="IPR024078">
    <property type="entry name" value="LmbE-like_dom_sf"/>
</dbReference>
<reference evidence="1 2" key="1">
    <citation type="submission" date="2021-03" db="EMBL/GenBank/DDBJ databases">
        <title>Genomic and phenotypic characterization of Chloracidobacterium isolates provides evidence for multiple species.</title>
        <authorList>
            <person name="Saini M.K."/>
            <person name="Costas A.M.G."/>
            <person name="Tank M."/>
            <person name="Bryant D.A."/>
        </authorList>
    </citation>
    <scope>NUCLEOTIDE SEQUENCE [LARGE SCALE GENOMIC DNA]</scope>
    <source>
        <strain evidence="1 2">BV2-C</strain>
    </source>
</reference>
<evidence type="ECO:0000313" key="1">
    <source>
        <dbReference type="EMBL" id="QUW04471.1"/>
    </source>
</evidence>
<dbReference type="SUPFAM" id="SSF102588">
    <property type="entry name" value="LmbE-like"/>
    <property type="match status" value="1"/>
</dbReference>
<dbReference type="NCBIfam" id="TIGR04001">
    <property type="entry name" value="thiol_BshB1"/>
    <property type="match status" value="1"/>
</dbReference>
<keyword evidence="2" id="KW-1185">Reference proteome</keyword>
<proteinExistence type="predicted"/>
<dbReference type="InterPro" id="IPR023842">
    <property type="entry name" value="Bacillithiol_biosynth_BshB1"/>
</dbReference>
<name>A0ABX8BCQ1_9BACT</name>
<dbReference type="EMBL" id="CP072649">
    <property type="protein sequence ID" value="QUW04471.1"/>
    <property type="molecule type" value="Genomic_DNA"/>
</dbReference>
<sequence length="272" mass="28966">MTDSPGLASKVADTVSAVDVLAIGAHPDDIELAMAGTLLKLAAGGYRVGLVDASRAELATRGTPQQRAAEAAAAATQLDVVFRVNLGWPDGHFSHDDQARRALVRVIRQARPTLVFTHHPAEEHPDHQCLAHLVAAAVHHARLANYDAESGLSRWQARALIHFLPPLNPAIVPSFLVDISAQFAAKYDVIGAYASQLHQPGRPGPQTYLSTADFLRQRRAADIYRGSLIGVSAAEGFVTTTPLPVADPVRLFADDGGPFDALAGHPRADRPA</sequence>